<sequence>MPSTSTTPVLVPQPADTPQELSIGKTGAMRKSEQRALVQATLTEAPRWRDFMNESDKPVVFIADGYGNAIRHAIHAVEAFEVLGISGLVLFAHGSWNYGHGGIGISYKRIYGDDAGWFDSSYGLYNFKDNFKAAVIALNKSLWVAYYEVMQWIGRQPQDENQTLPRVVIFSDFIQAVRLYCRTYHGMSMTVTETDRETARQMLIPLQKLVRLGSHVEVRWAPSQVSIEGSDRANKLANWGEQYASQIPSGSLGNDEALLPFFAFTNTKELVKLRPLYSGRPFFDVKFWRTEMIRKEMMRFDSPLWKEYGITVEGEIDYMISKGYVEWPVSPQPPA</sequence>
<gene>
    <name evidence="1" type="ORF">F4821DRAFT_255249</name>
</gene>
<dbReference type="Proteomes" id="UP001497680">
    <property type="component" value="Unassembled WGS sequence"/>
</dbReference>
<comment type="caution">
    <text evidence="1">The sequence shown here is derived from an EMBL/GenBank/DDBJ whole genome shotgun (WGS) entry which is preliminary data.</text>
</comment>
<keyword evidence="2" id="KW-1185">Reference proteome</keyword>
<dbReference type="EMBL" id="MU394287">
    <property type="protein sequence ID" value="KAI6091430.1"/>
    <property type="molecule type" value="Genomic_DNA"/>
</dbReference>
<organism evidence="1 2">
    <name type="scientific">Hypoxylon rubiginosum</name>
    <dbReference type="NCBI Taxonomy" id="110542"/>
    <lineage>
        <taxon>Eukaryota</taxon>
        <taxon>Fungi</taxon>
        <taxon>Dikarya</taxon>
        <taxon>Ascomycota</taxon>
        <taxon>Pezizomycotina</taxon>
        <taxon>Sordariomycetes</taxon>
        <taxon>Xylariomycetidae</taxon>
        <taxon>Xylariales</taxon>
        <taxon>Hypoxylaceae</taxon>
        <taxon>Hypoxylon</taxon>
    </lineage>
</organism>
<evidence type="ECO:0000313" key="2">
    <source>
        <dbReference type="Proteomes" id="UP001497680"/>
    </source>
</evidence>
<reference evidence="1 2" key="1">
    <citation type="journal article" date="2022" name="New Phytol.">
        <title>Ecological generalism drives hyperdiversity of secondary metabolite gene clusters in xylarialean endophytes.</title>
        <authorList>
            <person name="Franco M.E.E."/>
            <person name="Wisecaver J.H."/>
            <person name="Arnold A.E."/>
            <person name="Ju Y.M."/>
            <person name="Slot J.C."/>
            <person name="Ahrendt S."/>
            <person name="Moore L.P."/>
            <person name="Eastman K.E."/>
            <person name="Scott K."/>
            <person name="Konkel Z."/>
            <person name="Mondo S.J."/>
            <person name="Kuo A."/>
            <person name="Hayes R.D."/>
            <person name="Haridas S."/>
            <person name="Andreopoulos B."/>
            <person name="Riley R."/>
            <person name="LaButti K."/>
            <person name="Pangilinan J."/>
            <person name="Lipzen A."/>
            <person name="Amirebrahimi M."/>
            <person name="Yan J."/>
            <person name="Adam C."/>
            <person name="Keymanesh K."/>
            <person name="Ng V."/>
            <person name="Louie K."/>
            <person name="Northen T."/>
            <person name="Drula E."/>
            <person name="Henrissat B."/>
            <person name="Hsieh H.M."/>
            <person name="Youens-Clark K."/>
            <person name="Lutzoni F."/>
            <person name="Miadlikowska J."/>
            <person name="Eastwood D.C."/>
            <person name="Hamelin R.C."/>
            <person name="Grigoriev I.V."/>
            <person name="U'Ren J.M."/>
        </authorList>
    </citation>
    <scope>NUCLEOTIDE SEQUENCE [LARGE SCALE GENOMIC DNA]</scope>
    <source>
        <strain evidence="1 2">ER1909</strain>
    </source>
</reference>
<evidence type="ECO:0000313" key="1">
    <source>
        <dbReference type="EMBL" id="KAI6091430.1"/>
    </source>
</evidence>
<protein>
    <submittedName>
        <fullName evidence="1">Uncharacterized protein</fullName>
    </submittedName>
</protein>
<name>A0ACC0DFY6_9PEZI</name>
<accession>A0ACC0DFY6</accession>
<proteinExistence type="predicted"/>